<evidence type="ECO:0000259" key="5">
    <source>
        <dbReference type="Pfam" id="PF02055"/>
    </source>
</evidence>
<keyword evidence="2" id="KW-0732">Signal</keyword>
<keyword evidence="4" id="KW-0326">Glycosidase</keyword>
<evidence type="ECO:0000256" key="1">
    <source>
        <dbReference type="ARBA" id="ARBA00005382"/>
    </source>
</evidence>
<evidence type="ECO:0000313" key="7">
    <source>
        <dbReference type="EMBL" id="SEN24000.1"/>
    </source>
</evidence>
<evidence type="ECO:0000256" key="2">
    <source>
        <dbReference type="ARBA" id="ARBA00022729"/>
    </source>
</evidence>
<evidence type="ECO:0000259" key="6">
    <source>
        <dbReference type="Pfam" id="PF17189"/>
    </source>
</evidence>
<dbReference type="InterPro" id="IPR033452">
    <property type="entry name" value="GH30_C"/>
</dbReference>
<dbReference type="Pfam" id="PF17189">
    <property type="entry name" value="Glyco_hydro_30C"/>
    <property type="match status" value="1"/>
</dbReference>
<gene>
    <name evidence="7" type="ORF">SAMN05192574_102876</name>
</gene>
<feature type="domain" description="Glycosyl hydrolase family 30 beta sandwich" evidence="6">
    <location>
        <begin position="436"/>
        <end position="495"/>
    </location>
</feature>
<dbReference type="Proteomes" id="UP000198942">
    <property type="component" value="Unassembled WGS sequence"/>
</dbReference>
<dbReference type="InterPro" id="IPR013780">
    <property type="entry name" value="Glyco_hydro_b"/>
</dbReference>
<dbReference type="GO" id="GO:0004348">
    <property type="term" value="F:glucosylceramidase activity"/>
    <property type="evidence" value="ECO:0007669"/>
    <property type="project" value="InterPro"/>
</dbReference>
<proteinExistence type="inferred from homology"/>
<evidence type="ECO:0000313" key="8">
    <source>
        <dbReference type="Proteomes" id="UP000198942"/>
    </source>
</evidence>
<protein>
    <submittedName>
        <fullName evidence="7">Glucosylceramidase</fullName>
    </submittedName>
</protein>
<accession>A0A1H8EX82</accession>
<dbReference type="Gene3D" id="2.60.40.1180">
    <property type="entry name" value="Golgi alpha-mannosidase II"/>
    <property type="match status" value="1"/>
</dbReference>
<dbReference type="GO" id="GO:0006680">
    <property type="term" value="P:glucosylceramide catabolic process"/>
    <property type="evidence" value="ECO:0007669"/>
    <property type="project" value="TreeGrafter"/>
</dbReference>
<keyword evidence="8" id="KW-1185">Reference proteome</keyword>
<evidence type="ECO:0000256" key="3">
    <source>
        <dbReference type="ARBA" id="ARBA00022801"/>
    </source>
</evidence>
<dbReference type="InterPro" id="IPR017853">
    <property type="entry name" value="GH"/>
</dbReference>
<organism evidence="7 8">
    <name type="scientific">Mucilaginibacter gossypiicola</name>
    <dbReference type="NCBI Taxonomy" id="551995"/>
    <lineage>
        <taxon>Bacteria</taxon>
        <taxon>Pseudomonadati</taxon>
        <taxon>Bacteroidota</taxon>
        <taxon>Sphingobacteriia</taxon>
        <taxon>Sphingobacteriales</taxon>
        <taxon>Sphingobacteriaceae</taxon>
        <taxon>Mucilaginibacter</taxon>
    </lineage>
</organism>
<comment type="similarity">
    <text evidence="1 4">Belongs to the glycosyl hydrolase 30 family.</text>
</comment>
<reference evidence="8" key="1">
    <citation type="submission" date="2016-10" db="EMBL/GenBank/DDBJ databases">
        <authorList>
            <person name="Varghese N."/>
            <person name="Submissions S."/>
        </authorList>
    </citation>
    <scope>NUCLEOTIDE SEQUENCE [LARGE SCALE GENOMIC DNA]</scope>
    <source>
        <strain evidence="8">Gh-48</strain>
    </source>
</reference>
<sequence>MYSPMKYNFTSVLLASFITIGIFSGEACGKKSTAAPTPAPPVVPPVVTPTKSDVAMWLTTADQATAFAKQNVTINFGATAGSGSTISINAATTYQTIDGFGYCLTGGSAMVLNKLTAQKQDEVLKDLFATDDTHIGVSYLRISIGASDMSATDYTYDEVTPGLTDVDLKNFSIDAEKADLIPVLKKILAINPNIKILGSPWTAPTWMKINTLGNNGFKGGSLNTAYYDAYARYFVKYIQAMKAEGITIDAITPQNEPLNAYNNPAMYMPSNEQANFIKNNLGPQFKAAGIATKIIVYDHNADNTTYPVDIFSDATANPFVDGSAFHLYNGDINALGPLHDAFPNKNLYFTEQYTPSNGGFGGDLSWHVSNLIIGATRSWCRNVLEWNLATDTDYGPHTDGGCTTCRGALTVTSSSAVTKNVSYYIIAHASKFVRPGAVRIASDNVAGLPNVAFKNTNGSTVLIVLNSSGSQQSFNIKIDGKTASSTLANGSVATYVW</sequence>
<dbReference type="Pfam" id="PF02055">
    <property type="entry name" value="Glyco_hydro_30"/>
    <property type="match status" value="1"/>
</dbReference>
<dbReference type="PANTHER" id="PTHR11069">
    <property type="entry name" value="GLUCOSYLCERAMIDASE"/>
    <property type="match status" value="1"/>
</dbReference>
<dbReference type="AlphaFoldDB" id="A0A1H8EX82"/>
<keyword evidence="3 4" id="KW-0378">Hydrolase</keyword>
<dbReference type="InterPro" id="IPR001139">
    <property type="entry name" value="Glyco_hydro_30"/>
</dbReference>
<dbReference type="EMBL" id="FOCL01000002">
    <property type="protein sequence ID" value="SEN24000.1"/>
    <property type="molecule type" value="Genomic_DNA"/>
</dbReference>
<dbReference type="GO" id="GO:0016020">
    <property type="term" value="C:membrane"/>
    <property type="evidence" value="ECO:0007669"/>
    <property type="project" value="GOC"/>
</dbReference>
<name>A0A1H8EX82_9SPHI</name>
<dbReference type="InterPro" id="IPR033453">
    <property type="entry name" value="Glyco_hydro_30_TIM-barrel"/>
</dbReference>
<evidence type="ECO:0000256" key="4">
    <source>
        <dbReference type="RuleBase" id="RU361188"/>
    </source>
</evidence>
<dbReference type="SUPFAM" id="SSF51445">
    <property type="entry name" value="(Trans)glycosidases"/>
    <property type="match status" value="1"/>
</dbReference>
<dbReference type="Gene3D" id="3.20.20.80">
    <property type="entry name" value="Glycosidases"/>
    <property type="match status" value="1"/>
</dbReference>
<dbReference type="PANTHER" id="PTHR11069:SF23">
    <property type="entry name" value="LYSOSOMAL ACID GLUCOSYLCERAMIDASE"/>
    <property type="match status" value="1"/>
</dbReference>
<feature type="domain" description="Glycosyl hydrolase family 30 TIM-barrel" evidence="5">
    <location>
        <begin position="97"/>
        <end position="433"/>
    </location>
</feature>
<dbReference type="STRING" id="551995.SAMN05192574_102876"/>